<organism evidence="1 2">
    <name type="scientific">Ancylostoma ceylanicum</name>
    <dbReference type="NCBI Taxonomy" id="53326"/>
    <lineage>
        <taxon>Eukaryota</taxon>
        <taxon>Metazoa</taxon>
        <taxon>Ecdysozoa</taxon>
        <taxon>Nematoda</taxon>
        <taxon>Chromadorea</taxon>
        <taxon>Rhabditida</taxon>
        <taxon>Rhabditina</taxon>
        <taxon>Rhabditomorpha</taxon>
        <taxon>Strongyloidea</taxon>
        <taxon>Ancylostomatidae</taxon>
        <taxon>Ancylostomatinae</taxon>
        <taxon>Ancylostoma</taxon>
    </lineage>
</organism>
<protein>
    <submittedName>
        <fullName evidence="1">Uncharacterized protein</fullName>
    </submittedName>
</protein>
<sequence>MSKLLVRQPCKRLLAPYQPVPQSSSVNGSGASKEECATKLTQEPVARCELKRRPQRKQIFRKCEFDIVATMSTTLLIAASQYERG</sequence>
<accession>A0A016TFL1</accession>
<dbReference type="Proteomes" id="UP000024635">
    <property type="component" value="Unassembled WGS sequence"/>
</dbReference>
<proteinExistence type="predicted"/>
<dbReference type="EMBL" id="JARK01001443">
    <property type="protein sequence ID" value="EYC01445.1"/>
    <property type="molecule type" value="Genomic_DNA"/>
</dbReference>
<evidence type="ECO:0000313" key="1">
    <source>
        <dbReference type="EMBL" id="EYC01445.1"/>
    </source>
</evidence>
<keyword evidence="2" id="KW-1185">Reference proteome</keyword>
<evidence type="ECO:0000313" key="2">
    <source>
        <dbReference type="Proteomes" id="UP000024635"/>
    </source>
</evidence>
<dbReference type="AlphaFoldDB" id="A0A016TFL1"/>
<reference evidence="2" key="1">
    <citation type="journal article" date="2015" name="Nat. Genet.">
        <title>The genome and transcriptome of the zoonotic hookworm Ancylostoma ceylanicum identify infection-specific gene families.</title>
        <authorList>
            <person name="Schwarz E.M."/>
            <person name="Hu Y."/>
            <person name="Antoshechkin I."/>
            <person name="Miller M.M."/>
            <person name="Sternberg P.W."/>
            <person name="Aroian R.V."/>
        </authorList>
    </citation>
    <scope>NUCLEOTIDE SEQUENCE</scope>
    <source>
        <strain evidence="2">HY135</strain>
    </source>
</reference>
<name>A0A016TFL1_9BILA</name>
<comment type="caution">
    <text evidence="1">The sequence shown here is derived from an EMBL/GenBank/DDBJ whole genome shotgun (WGS) entry which is preliminary data.</text>
</comment>
<gene>
    <name evidence="1" type="primary">Acey_s0107.g3807</name>
    <name evidence="1" type="ORF">Y032_0107g3807</name>
</gene>